<evidence type="ECO:0000313" key="6">
    <source>
        <dbReference type="Proteomes" id="UP000034371"/>
    </source>
</evidence>
<dbReference type="PROSITE" id="PS50935">
    <property type="entry name" value="SSB"/>
    <property type="match status" value="1"/>
</dbReference>
<dbReference type="PANTHER" id="PTHR10302:SF27">
    <property type="entry name" value="SINGLE-STRANDED DNA-BINDING PROTEIN"/>
    <property type="match status" value="1"/>
</dbReference>
<feature type="region of interest" description="Disordered" evidence="4">
    <location>
        <begin position="109"/>
        <end position="154"/>
    </location>
</feature>
<dbReference type="EMBL" id="LCBY01000048">
    <property type="protein sequence ID" value="KKS20917.1"/>
    <property type="molecule type" value="Genomic_DNA"/>
</dbReference>
<sequence>MNLNKVILIGNLTADPELRSTPSGQPVGNFRMATNRIWIDKNTHQKQQEVEYHTIVVWGKLAEIASRFLTKGSLAMIEGRLRTRSWQDASGVKKYRTEIIAQTLQLGPRLQKAASEGGEPRPAEAGREEIPIIEEEPTVEPKDEGEIDVKDIPF</sequence>
<dbReference type="InterPro" id="IPR012340">
    <property type="entry name" value="NA-bd_OB-fold"/>
</dbReference>
<dbReference type="SUPFAM" id="SSF50249">
    <property type="entry name" value="Nucleic acid-binding proteins"/>
    <property type="match status" value="1"/>
</dbReference>
<comment type="caution">
    <text evidence="5">The sequence shown here is derived from an EMBL/GenBank/DDBJ whole genome shotgun (WGS) entry which is preliminary data.</text>
</comment>
<dbReference type="PATRIC" id="fig|1618487.3.peg.672"/>
<reference evidence="5 6" key="1">
    <citation type="journal article" date="2015" name="Nature">
        <title>rRNA introns, odd ribosomes, and small enigmatic genomes across a large radiation of phyla.</title>
        <authorList>
            <person name="Brown C.T."/>
            <person name="Hug L.A."/>
            <person name="Thomas B.C."/>
            <person name="Sharon I."/>
            <person name="Castelle C.J."/>
            <person name="Singh A."/>
            <person name="Wilkins M.J."/>
            <person name="Williams K.H."/>
            <person name="Banfield J.F."/>
        </authorList>
    </citation>
    <scope>NUCLEOTIDE SEQUENCE [LARGE SCALE GENOMIC DNA]</scope>
</reference>
<name>A0A0G0X959_9BACT</name>
<organism evidence="5 6">
    <name type="scientific">Candidatus Roizmanbacteria bacterium GW2011_GWC2_41_7</name>
    <dbReference type="NCBI Taxonomy" id="1618487"/>
    <lineage>
        <taxon>Bacteria</taxon>
        <taxon>Candidatus Roizmaniibacteriota</taxon>
    </lineage>
</organism>
<dbReference type="Pfam" id="PF00436">
    <property type="entry name" value="SSB"/>
    <property type="match status" value="1"/>
</dbReference>
<evidence type="ECO:0000256" key="3">
    <source>
        <dbReference type="PIRNR" id="PIRNR002070"/>
    </source>
</evidence>
<keyword evidence="1 2" id="KW-0238">DNA-binding</keyword>
<dbReference type="Proteomes" id="UP000034371">
    <property type="component" value="Unassembled WGS sequence"/>
</dbReference>
<dbReference type="Gene3D" id="2.40.50.140">
    <property type="entry name" value="Nucleic acid-binding proteins"/>
    <property type="match status" value="1"/>
</dbReference>
<dbReference type="AlphaFoldDB" id="A0A0G0X959"/>
<feature type="compositionally biased region" description="Basic and acidic residues" evidence="4">
    <location>
        <begin position="118"/>
        <end position="130"/>
    </location>
</feature>
<comment type="caution">
    <text evidence="2">Lacks conserved residue(s) required for the propagation of feature annotation.</text>
</comment>
<comment type="subunit">
    <text evidence="2">Homotetramer.</text>
</comment>
<dbReference type="InterPro" id="IPR000424">
    <property type="entry name" value="Primosome_PriB/ssb"/>
</dbReference>
<protein>
    <recommendedName>
        <fullName evidence="2 3">Single-stranded DNA-binding protein</fullName>
        <shortName evidence="2">SSB</shortName>
    </recommendedName>
</protein>
<proteinExistence type="inferred from homology"/>
<evidence type="ECO:0000313" key="5">
    <source>
        <dbReference type="EMBL" id="KKS20917.1"/>
    </source>
</evidence>
<dbReference type="NCBIfam" id="TIGR00621">
    <property type="entry name" value="ssb"/>
    <property type="match status" value="1"/>
</dbReference>
<dbReference type="InterPro" id="IPR011344">
    <property type="entry name" value="ssDNA-bd"/>
</dbReference>
<dbReference type="GO" id="GO:0006260">
    <property type="term" value="P:DNA replication"/>
    <property type="evidence" value="ECO:0007669"/>
    <property type="project" value="InterPro"/>
</dbReference>
<accession>A0A0G0X959</accession>
<dbReference type="HAMAP" id="MF_00984">
    <property type="entry name" value="SSB"/>
    <property type="match status" value="1"/>
</dbReference>
<dbReference type="GO" id="GO:0003697">
    <property type="term" value="F:single-stranded DNA binding"/>
    <property type="evidence" value="ECO:0007669"/>
    <property type="project" value="UniProtKB-UniRule"/>
</dbReference>
<evidence type="ECO:0000256" key="1">
    <source>
        <dbReference type="ARBA" id="ARBA00023125"/>
    </source>
</evidence>
<dbReference type="CDD" id="cd04496">
    <property type="entry name" value="SSB_OBF"/>
    <property type="match status" value="1"/>
</dbReference>
<evidence type="ECO:0000256" key="2">
    <source>
        <dbReference type="HAMAP-Rule" id="MF_00984"/>
    </source>
</evidence>
<feature type="compositionally biased region" description="Basic and acidic residues" evidence="4">
    <location>
        <begin position="139"/>
        <end position="154"/>
    </location>
</feature>
<dbReference type="GO" id="GO:0009295">
    <property type="term" value="C:nucleoid"/>
    <property type="evidence" value="ECO:0007669"/>
    <property type="project" value="TreeGrafter"/>
</dbReference>
<evidence type="ECO:0000256" key="4">
    <source>
        <dbReference type="SAM" id="MobiDB-lite"/>
    </source>
</evidence>
<gene>
    <name evidence="5" type="ORF">UU78_C0048G0004</name>
</gene>
<dbReference type="PIRSF" id="PIRSF002070">
    <property type="entry name" value="SSB"/>
    <property type="match status" value="1"/>
</dbReference>
<dbReference type="PANTHER" id="PTHR10302">
    <property type="entry name" value="SINGLE-STRANDED DNA-BINDING PROTEIN"/>
    <property type="match status" value="1"/>
</dbReference>